<sequence>MSNQNALGVHSYDSVIQVLTNARAPMEGSTSQPSDSNPTAPGASEFLAGLPSRGLFSSTVISSNPEYILNKVMVEVLGEESGLGFAQSSNGGMRVYICDHDTAPPEGQQIKTNQQNILIRSLMLRKQKGEASSKDVKGVASSEASRKRVAERPSDSRTSAKRANSQGGSRQEGSNSQASNRDFQNFTVERLRALLKSKGLSPKGKKAIVNPSYGMPWLMDELIARLKGAS</sequence>
<feature type="compositionally biased region" description="Polar residues" evidence="2">
    <location>
        <begin position="161"/>
        <end position="183"/>
    </location>
</feature>
<evidence type="ECO:0000256" key="1">
    <source>
        <dbReference type="ARBA" id="ARBA00008042"/>
    </source>
</evidence>
<comment type="similarity">
    <text evidence="1">Belongs to the DDA1 family.</text>
</comment>
<reference evidence="4 5" key="1">
    <citation type="journal article" date="2018" name="Sci. Data">
        <title>The draft genome sequence of cork oak.</title>
        <authorList>
            <person name="Ramos A.M."/>
            <person name="Usie A."/>
            <person name="Barbosa P."/>
            <person name="Barros P.M."/>
            <person name="Capote T."/>
            <person name="Chaves I."/>
            <person name="Simoes F."/>
            <person name="Abreu I."/>
            <person name="Carrasquinho I."/>
            <person name="Faro C."/>
            <person name="Guimaraes J.B."/>
            <person name="Mendonca D."/>
            <person name="Nobrega F."/>
            <person name="Rodrigues L."/>
            <person name="Saibo N.J.M."/>
            <person name="Varela M.C."/>
            <person name="Egas C."/>
            <person name="Matos J."/>
            <person name="Miguel C.M."/>
            <person name="Oliveira M.M."/>
            <person name="Ricardo C.P."/>
            <person name="Goncalves S."/>
        </authorList>
    </citation>
    <scope>NUCLEOTIDE SEQUENCE [LARGE SCALE GENOMIC DNA]</scope>
    <source>
        <strain evidence="5">cv. HL8</strain>
    </source>
</reference>
<organism evidence="4 5">
    <name type="scientific">Quercus suber</name>
    <name type="common">Cork oak</name>
    <dbReference type="NCBI Taxonomy" id="58331"/>
    <lineage>
        <taxon>Eukaryota</taxon>
        <taxon>Viridiplantae</taxon>
        <taxon>Streptophyta</taxon>
        <taxon>Embryophyta</taxon>
        <taxon>Tracheophyta</taxon>
        <taxon>Spermatophyta</taxon>
        <taxon>Magnoliopsida</taxon>
        <taxon>eudicotyledons</taxon>
        <taxon>Gunneridae</taxon>
        <taxon>Pentapetalae</taxon>
        <taxon>rosids</taxon>
        <taxon>fabids</taxon>
        <taxon>Fagales</taxon>
        <taxon>Fagaceae</taxon>
        <taxon>Quercus</taxon>
    </lineage>
</organism>
<feature type="compositionally biased region" description="Basic and acidic residues" evidence="2">
    <location>
        <begin position="144"/>
        <end position="155"/>
    </location>
</feature>
<proteinExistence type="inferred from homology"/>
<feature type="compositionally biased region" description="Polar residues" evidence="2">
    <location>
        <begin position="28"/>
        <end position="39"/>
    </location>
</feature>
<evidence type="ECO:0000313" key="4">
    <source>
        <dbReference type="EMBL" id="KAK7820112.1"/>
    </source>
</evidence>
<keyword evidence="5" id="KW-1185">Reference proteome</keyword>
<dbReference type="EMBL" id="PKMF04000753">
    <property type="protein sequence ID" value="KAK7820112.1"/>
    <property type="molecule type" value="Genomic_DNA"/>
</dbReference>
<dbReference type="InterPro" id="IPR033575">
    <property type="entry name" value="DDA1-like"/>
</dbReference>
<dbReference type="Proteomes" id="UP000237347">
    <property type="component" value="Unassembled WGS sequence"/>
</dbReference>
<comment type="caution">
    <text evidence="4">The sequence shown here is derived from an EMBL/GenBank/DDBJ whole genome shotgun (WGS) entry which is preliminary data.</text>
</comment>
<dbReference type="PANTHER" id="PTHR31879:SF2">
    <property type="entry name" value="DET1- AND DDB1-ASSOCIATED PROTEIN 1"/>
    <property type="match status" value="1"/>
</dbReference>
<feature type="region of interest" description="Disordered" evidence="2">
    <location>
        <begin position="24"/>
        <end position="45"/>
    </location>
</feature>
<dbReference type="PANTHER" id="PTHR31879">
    <property type="entry name" value="DET1- AND DDB1-ASSOCIATED PROTEIN 1"/>
    <property type="match status" value="1"/>
</dbReference>
<dbReference type="Pfam" id="PF10172">
    <property type="entry name" value="DDA1"/>
    <property type="match status" value="1"/>
</dbReference>
<name>A0AAW0J0F9_QUESU</name>
<gene>
    <name evidence="4" type="ORF">CFP56_039227</name>
</gene>
<evidence type="ECO:0000313" key="5">
    <source>
        <dbReference type="Proteomes" id="UP000237347"/>
    </source>
</evidence>
<dbReference type="GO" id="GO:0032436">
    <property type="term" value="P:positive regulation of proteasomal ubiquitin-dependent protein catabolic process"/>
    <property type="evidence" value="ECO:0007669"/>
    <property type="project" value="TreeGrafter"/>
</dbReference>
<accession>A0AAW0J0F9</accession>
<evidence type="ECO:0000259" key="3">
    <source>
        <dbReference type="Pfam" id="PF10172"/>
    </source>
</evidence>
<feature type="region of interest" description="Disordered" evidence="2">
    <location>
        <begin position="129"/>
        <end position="183"/>
    </location>
</feature>
<dbReference type="AlphaFoldDB" id="A0AAW0J0F9"/>
<dbReference type="GO" id="GO:0080008">
    <property type="term" value="C:Cul4-RING E3 ubiquitin ligase complex"/>
    <property type="evidence" value="ECO:0007669"/>
    <property type="project" value="TreeGrafter"/>
</dbReference>
<dbReference type="InterPro" id="IPR018276">
    <property type="entry name" value="DDA1_dom"/>
</dbReference>
<feature type="domain" description="DET1- and DDB1-associated protein 1" evidence="3">
    <location>
        <begin position="89"/>
        <end position="128"/>
    </location>
</feature>
<evidence type="ECO:0000256" key="2">
    <source>
        <dbReference type="SAM" id="MobiDB-lite"/>
    </source>
</evidence>
<protein>
    <recommendedName>
        <fullName evidence="3">DET1- and DDB1-associated protein 1 domain-containing protein</fullName>
    </recommendedName>
</protein>